<comment type="caution">
    <text evidence="2">The sequence shown here is derived from an EMBL/GenBank/DDBJ whole genome shotgun (WGS) entry which is preliminary data.</text>
</comment>
<dbReference type="EMBL" id="JACFYX010000006">
    <property type="protein sequence ID" value="MBG0835116.1"/>
    <property type="molecule type" value="Genomic_DNA"/>
</dbReference>
<accession>A0A931CW92</accession>
<protein>
    <submittedName>
        <fullName evidence="2">Uncharacterized protein</fullName>
    </submittedName>
</protein>
<evidence type="ECO:0000313" key="3">
    <source>
        <dbReference type="Proteomes" id="UP000596932"/>
    </source>
</evidence>
<gene>
    <name evidence="2" type="ORF">H3221_08320</name>
</gene>
<keyword evidence="1" id="KW-1133">Transmembrane helix</keyword>
<dbReference type="AlphaFoldDB" id="A0A931CW92"/>
<name>A0A931CW92_9PSED</name>
<sequence>MITKTLAIALVIGIALAGAVLQMAELPPYSLLAVGAIGVTVVIALTFLAPHVTRQKSKGETVTVLEAWEAIGHDIGVNPSKWELLQSLQHMAHLVTILSEATNPAVNRVLTERIRQIQQHGYDSDHDDDHACEEIAALATYYAMPPSARFWDATSTGYGGTLGEAILPEGWTAKPWDGEEAGRIRELAKAGALIIAELERLHRAEQRAAEPAEAVH</sequence>
<keyword evidence="1" id="KW-0472">Membrane</keyword>
<proteinExistence type="predicted"/>
<dbReference type="Proteomes" id="UP000596932">
    <property type="component" value="Unassembled WGS sequence"/>
</dbReference>
<feature type="transmembrane region" description="Helical" evidence="1">
    <location>
        <begin position="31"/>
        <end position="49"/>
    </location>
</feature>
<keyword evidence="1" id="KW-0812">Transmembrane</keyword>
<dbReference type="RefSeq" id="WP_196474660.1">
    <property type="nucleotide sequence ID" value="NZ_JACFYX020000006.1"/>
</dbReference>
<keyword evidence="3" id="KW-1185">Reference proteome</keyword>
<evidence type="ECO:0000313" key="2">
    <source>
        <dbReference type="EMBL" id="MBG0835116.1"/>
    </source>
</evidence>
<reference evidence="2" key="1">
    <citation type="submission" date="2020-07" db="EMBL/GenBank/DDBJ databases">
        <title>Pseudomonas chaetoceroseae sp. nov., a new member of the Pseudomonas oleovorans group isolated from a culture of Chaetoceros calcitrans.</title>
        <authorList>
            <person name="Girard L."/>
            <person name="Lood C."/>
            <person name="De Mot R."/>
            <person name="Baudart J."/>
        </authorList>
    </citation>
    <scope>NUCLEOTIDE SEQUENCE</scope>
    <source>
        <strain evidence="2">536</strain>
    </source>
</reference>
<organism evidence="2 3">
    <name type="scientific">Pseudomonas chaetocerotis</name>
    <dbReference type="NCBI Taxonomy" id="2758695"/>
    <lineage>
        <taxon>Bacteria</taxon>
        <taxon>Pseudomonadati</taxon>
        <taxon>Pseudomonadota</taxon>
        <taxon>Gammaproteobacteria</taxon>
        <taxon>Pseudomonadales</taxon>
        <taxon>Pseudomonadaceae</taxon>
        <taxon>Pseudomonas</taxon>
    </lineage>
</organism>
<evidence type="ECO:0000256" key="1">
    <source>
        <dbReference type="SAM" id="Phobius"/>
    </source>
</evidence>